<dbReference type="GO" id="GO:0005829">
    <property type="term" value="C:cytosol"/>
    <property type="evidence" value="ECO:0007669"/>
    <property type="project" value="TreeGrafter"/>
</dbReference>
<evidence type="ECO:0000313" key="4">
    <source>
        <dbReference type="EMBL" id="VWC39551.1"/>
    </source>
</evidence>
<keyword evidence="7" id="KW-1185">Reference proteome</keyword>
<name>A0A9Q9SQP7_9BURK</name>
<dbReference type="EMBL" id="CP109823">
    <property type="protein sequence ID" value="XAE53538.1"/>
    <property type="molecule type" value="Genomic_DNA"/>
</dbReference>
<dbReference type="RefSeq" id="WP_174994477.1">
    <property type="nucleotide sequence ID" value="NZ_CABVPX010000045.1"/>
</dbReference>
<evidence type="ECO:0000313" key="6">
    <source>
        <dbReference type="Proteomes" id="UP000494172"/>
    </source>
</evidence>
<evidence type="ECO:0000313" key="5">
    <source>
        <dbReference type="EMBL" id="XAE53538.1"/>
    </source>
</evidence>
<dbReference type="Proteomes" id="UP000494172">
    <property type="component" value="Unassembled WGS sequence"/>
</dbReference>
<dbReference type="Proteomes" id="UP001448498">
    <property type="component" value="Chromosome 2"/>
</dbReference>
<accession>A0A9Q9SQP7</accession>
<dbReference type="GO" id="GO:0017168">
    <property type="term" value="F:5-oxoprolinase (ATP-hydrolyzing) activity"/>
    <property type="evidence" value="ECO:0007669"/>
    <property type="project" value="TreeGrafter"/>
</dbReference>
<dbReference type="Pfam" id="PF05378">
    <property type="entry name" value="Hydant_A_N"/>
    <property type="match status" value="1"/>
</dbReference>
<protein>
    <submittedName>
        <fullName evidence="4 5">Hydantoinase</fullName>
    </submittedName>
</protein>
<sequence length="688" mass="73067">MRIAVDTGGTFTDLIVEYDDGQLRMAKAPTTPGKPLEGVHAALQVAAQDGGFTVEQLLARTSMFIYGTTHALNAVVTGRTARTAFLTTEGHPDILVLREGGRPDVFDYSLSTPAPYIPRSLTWQVAERMLADGSVGTPLDEAKLLASIEEMKAARIEAVAVCLLWSNVNHRHEERIGELLAAHLPSVPVSLSHRVSPTIREYRRASATAIDASLKPSMIKHLEGLRHFLREAGLKGRLLVLTSRGGILDIADAAAMPIQMLNSGPAMAPISGRYFASVDEPSEFAIVADTGGTTYDVSLVRRGRIPVTRETHIESPSGSHITGFPSVDIKSVGAGGGSIAWVDDGGMLHVGPQSAGAEPGPAAYDNGGDLPTVTDACVALGYLDPDFFLGGRRKLNVDASVKAIRAHVAEPLGRTVEEAASAIIQIATENMVQAIETITVNQGVDPKDAVLIGGGGAAGLNSAWIARRLGAKSLLIPQLGAALSACGALMSDLTAQYRRTFFTRTDRFDFSGAGHVLEDLNGDCRRFLDQAGTEGATEFLVEARYPDQVWEIEVPVTPDVFTHADGIKVFEAAFHRAHEELFGIQDDTSPVEIVGWCATVSVRVRGASEPCVGHAGDSAGEPAVRVRRAYFPDTGYIDTAVHRLGDIGVQHRISGPAIVESPFTTIVVPPGAEASRTPSGSLVMTDVE</sequence>
<dbReference type="InterPro" id="IPR049517">
    <property type="entry name" value="ACX-like_C"/>
</dbReference>
<feature type="domain" description="Hydantoinase A/oxoprolinase" evidence="1">
    <location>
        <begin position="204"/>
        <end position="496"/>
    </location>
</feature>
<gene>
    <name evidence="4" type="ORF">BAR24066_06867</name>
    <name evidence="5" type="ORF">OHZ10_33450</name>
</gene>
<dbReference type="InterPro" id="IPR002821">
    <property type="entry name" value="Hydantoinase_A"/>
</dbReference>
<dbReference type="Pfam" id="PF19278">
    <property type="entry name" value="Hydant_A_C"/>
    <property type="match status" value="1"/>
</dbReference>
<reference evidence="5 7" key="2">
    <citation type="submission" date="2022-10" db="EMBL/GenBank/DDBJ databases">
        <title>Genomic of Burkholderia cepacia PN-1.</title>
        <authorList>
            <person name="Yang Y."/>
            <person name="Guan H."/>
            <person name="Huang J."/>
        </authorList>
    </citation>
    <scope>NUCLEOTIDE SEQUENCE [LARGE SCALE GENOMIC DNA]</scope>
    <source>
        <strain evidence="5 7">PN-1</strain>
    </source>
</reference>
<dbReference type="AlphaFoldDB" id="A0A9Q9SQP7"/>
<proteinExistence type="predicted"/>
<dbReference type="GO" id="GO:0006749">
    <property type="term" value="P:glutathione metabolic process"/>
    <property type="evidence" value="ECO:0007669"/>
    <property type="project" value="TreeGrafter"/>
</dbReference>
<evidence type="ECO:0000259" key="3">
    <source>
        <dbReference type="Pfam" id="PF19278"/>
    </source>
</evidence>
<evidence type="ECO:0000313" key="7">
    <source>
        <dbReference type="Proteomes" id="UP001448498"/>
    </source>
</evidence>
<evidence type="ECO:0000259" key="1">
    <source>
        <dbReference type="Pfam" id="PF01968"/>
    </source>
</evidence>
<dbReference type="Pfam" id="PF01968">
    <property type="entry name" value="Hydantoinase_A"/>
    <property type="match status" value="1"/>
</dbReference>
<dbReference type="PANTHER" id="PTHR11365:SF23">
    <property type="entry name" value="HYPOTHETICAL 5-OXOPROLINASE (EUROFUNG)-RELATED"/>
    <property type="match status" value="1"/>
</dbReference>
<feature type="domain" description="Hydantoinase/oxoprolinase N-terminal" evidence="2">
    <location>
        <begin position="2"/>
        <end position="182"/>
    </location>
</feature>
<feature type="domain" description="Acetophenone carboxylase-like C-terminal" evidence="3">
    <location>
        <begin position="539"/>
        <end position="674"/>
    </location>
</feature>
<dbReference type="PANTHER" id="PTHR11365">
    <property type="entry name" value="5-OXOPROLINASE RELATED"/>
    <property type="match status" value="1"/>
</dbReference>
<evidence type="ECO:0000259" key="2">
    <source>
        <dbReference type="Pfam" id="PF05378"/>
    </source>
</evidence>
<organism evidence="4 6">
    <name type="scientific">Burkholderia arboris</name>
    <dbReference type="NCBI Taxonomy" id="488730"/>
    <lineage>
        <taxon>Bacteria</taxon>
        <taxon>Pseudomonadati</taxon>
        <taxon>Pseudomonadota</taxon>
        <taxon>Betaproteobacteria</taxon>
        <taxon>Burkholderiales</taxon>
        <taxon>Burkholderiaceae</taxon>
        <taxon>Burkholderia</taxon>
        <taxon>Burkholderia cepacia complex</taxon>
    </lineage>
</organism>
<reference evidence="4 6" key="1">
    <citation type="submission" date="2019-09" db="EMBL/GenBank/DDBJ databases">
        <authorList>
            <person name="Depoorter E."/>
        </authorList>
    </citation>
    <scope>NUCLEOTIDE SEQUENCE [LARGE SCALE GENOMIC DNA]</scope>
    <source>
        <strain evidence="4">LMG 24066</strain>
    </source>
</reference>
<dbReference type="InterPro" id="IPR045079">
    <property type="entry name" value="Oxoprolinase-like"/>
</dbReference>
<dbReference type="EMBL" id="CABVPX010000045">
    <property type="protein sequence ID" value="VWC39551.1"/>
    <property type="molecule type" value="Genomic_DNA"/>
</dbReference>
<dbReference type="InterPro" id="IPR008040">
    <property type="entry name" value="Hydant_A_N"/>
</dbReference>